<proteinExistence type="predicted"/>
<evidence type="ECO:0000313" key="3">
    <source>
        <dbReference type="Proteomes" id="UP001320420"/>
    </source>
</evidence>
<evidence type="ECO:0000313" key="2">
    <source>
        <dbReference type="EMBL" id="KAK7753670.1"/>
    </source>
</evidence>
<feature type="chain" id="PRO_5042919585" evidence="1">
    <location>
        <begin position="20"/>
        <end position="68"/>
    </location>
</feature>
<sequence>MTQTRIGVGLGLLAWGFVGLQLSDRAEERFGLQASDEDREALARLGPRIIPVDPAERGSGGGGGGDGR</sequence>
<accession>A0AAN9UWR6</accession>
<dbReference type="EMBL" id="JAKJXP020000026">
    <property type="protein sequence ID" value="KAK7753670.1"/>
    <property type="molecule type" value="Genomic_DNA"/>
</dbReference>
<evidence type="ECO:0000256" key="1">
    <source>
        <dbReference type="SAM" id="SignalP"/>
    </source>
</evidence>
<reference evidence="2 3" key="1">
    <citation type="submission" date="2024-02" db="EMBL/GenBank/DDBJ databases">
        <title>De novo assembly and annotation of 12 fungi associated with fruit tree decline syndrome in Ontario, Canada.</title>
        <authorList>
            <person name="Sulman M."/>
            <person name="Ellouze W."/>
            <person name="Ilyukhin E."/>
        </authorList>
    </citation>
    <scope>NUCLEOTIDE SEQUENCE [LARGE SCALE GENOMIC DNA]</scope>
    <source>
        <strain evidence="2 3">M11/M66-122</strain>
    </source>
</reference>
<keyword evidence="1" id="KW-0732">Signal</keyword>
<dbReference type="AlphaFoldDB" id="A0AAN9UWR6"/>
<protein>
    <submittedName>
        <fullName evidence="2">Uncharacterized protein</fullName>
    </submittedName>
</protein>
<gene>
    <name evidence="2" type="ORF">SLS62_004292</name>
</gene>
<dbReference type="Proteomes" id="UP001320420">
    <property type="component" value="Unassembled WGS sequence"/>
</dbReference>
<feature type="signal peptide" evidence="1">
    <location>
        <begin position="1"/>
        <end position="19"/>
    </location>
</feature>
<name>A0AAN9UWR6_9PEZI</name>
<comment type="caution">
    <text evidence="2">The sequence shown here is derived from an EMBL/GenBank/DDBJ whole genome shotgun (WGS) entry which is preliminary data.</text>
</comment>
<keyword evidence="3" id="KW-1185">Reference proteome</keyword>
<organism evidence="2 3">
    <name type="scientific">Diatrype stigma</name>
    <dbReference type="NCBI Taxonomy" id="117547"/>
    <lineage>
        <taxon>Eukaryota</taxon>
        <taxon>Fungi</taxon>
        <taxon>Dikarya</taxon>
        <taxon>Ascomycota</taxon>
        <taxon>Pezizomycotina</taxon>
        <taxon>Sordariomycetes</taxon>
        <taxon>Xylariomycetidae</taxon>
        <taxon>Xylariales</taxon>
        <taxon>Diatrypaceae</taxon>
        <taxon>Diatrype</taxon>
    </lineage>
</organism>